<name>A0AAD7NLP6_9AGAR</name>
<dbReference type="InterPro" id="IPR012344">
    <property type="entry name" value="Matrix_HIV/RSV_N"/>
</dbReference>
<dbReference type="Gene3D" id="1.20.120.660">
    <property type="entry name" value="IL-4 antagonist (De novo design) like domain"/>
    <property type="match status" value="1"/>
</dbReference>
<dbReference type="InterPro" id="IPR024983">
    <property type="entry name" value="CHAT_dom"/>
</dbReference>
<proteinExistence type="predicted"/>
<dbReference type="AlphaFoldDB" id="A0AAD7NLP6"/>
<evidence type="ECO:0000256" key="1">
    <source>
        <dbReference type="SAM" id="MobiDB-lite"/>
    </source>
</evidence>
<sequence>MSVPLASHFSLSGSHSDGSQDPPEWARVLAIIEYLQQHPEFAPPERLSQAPAMLGHAYTLRYLESEDLHDLQAAILQQETVRLSSVAYPNEATLLESLAVLFTQRYNLLGDQMDLDSAVQRSQELVDLTPADHPERAKYLCSLAGVLRNRYQRLGGVENLEVAVQRSQEAVDLTPSDHPKRAEYLQDLAQSIMHRIQRFGDLEDRRAAIRLYQEALEFTPVDHAKRADRLHDLSVALGNQYQRCGNLEDLETAMHNAQEAVNLIPKDHPDRPQHLQNLAVAFSLRYHRFGNLKDLEVALETNQEAVDLTLADDPDRSLCLQDLAHSFILRYERLGNLSDLDAAMQRFQEAVDLVPAGHPDRAHRLRTLAVSFTQRYHRLGHLMDLETAVKTNQEAVDLTPVDHPERPRRLGNLAVSLMTRYRRLGDLMDLEAAVLTDREAVDLTPADHIERPRRLEKLAISLLKKYERLGDTKDLNAALQRNQEALDLTPADDPDRAGYLESLAGPLTYQFLRSGDLKDLDNALKAHQEAVDRTPEDHAKWPGRLNNLGISFNNRYSESRDLKDLEAAVQRTQQAVDLTPENHPDHVLYLQGLAFCLTNRYRERQELRDLENIHRYYATSFTTSASNDPESSWKAALVWASFSQEFQPSNVPTAYRAAFKILPDILWMGNTIPVRHDAIRRLRIGPVASIATKSCVKLKQLKPAMEILEQGLATTFQQILQLKPDVDKLLPQQAKDLRQLSLQLYSGTASNPREAAAQRKYLLDDIRKQPGLEYFMLPRPYNVLCHAADHGPVVILNSHADSCDGIIILNTSSEPVHVSFSSITLKQLHSEQKILKELLGRCNVRTRDGTVSTRLFGHQEGFKSKTTEEYFEEILTWLWKNVVNPVYQILASHGIYQGRLWWLPTGAFTGLPLHAGPPISDQFIHSYTATLGSLLEAQPKKLSNTAAKVGIVGVTYTDSGGRNYLKGVKDEIKKISSVINNHSLQCLEGEHATPEAVKFQLKNCSWIHLACHGTQDLYEPTKSCLLLYEGKLELETILRMSLSNAQFVFLAACQTAMGDAELINESFHLGGGFIAAGFQSAVGTLWSMNDQDGPLVAEIFYSYLFRDGQQPKADETANALQLAVRELRNRKVPYERWVPFIHMGV</sequence>
<dbReference type="PANTHER" id="PTHR19959">
    <property type="entry name" value="KINESIN LIGHT CHAIN"/>
    <property type="match status" value="1"/>
</dbReference>
<evidence type="ECO:0000259" key="2">
    <source>
        <dbReference type="Pfam" id="PF12770"/>
    </source>
</evidence>
<dbReference type="Proteomes" id="UP001215280">
    <property type="component" value="Unassembled WGS sequence"/>
</dbReference>
<feature type="region of interest" description="Disordered" evidence="1">
    <location>
        <begin position="1"/>
        <end position="22"/>
    </location>
</feature>
<dbReference type="Gene3D" id="1.10.150.90">
    <property type="entry name" value="Immunodeficiency lentiviruses, gag gene matrix protein p17"/>
    <property type="match status" value="1"/>
</dbReference>
<evidence type="ECO:0000313" key="4">
    <source>
        <dbReference type="Proteomes" id="UP001215280"/>
    </source>
</evidence>
<evidence type="ECO:0000313" key="3">
    <source>
        <dbReference type="EMBL" id="KAJ7766418.1"/>
    </source>
</evidence>
<reference evidence="3" key="1">
    <citation type="submission" date="2023-03" db="EMBL/GenBank/DDBJ databases">
        <title>Massive genome expansion in bonnet fungi (Mycena s.s.) driven by repeated elements and novel gene families across ecological guilds.</title>
        <authorList>
            <consortium name="Lawrence Berkeley National Laboratory"/>
            <person name="Harder C.B."/>
            <person name="Miyauchi S."/>
            <person name="Viragh M."/>
            <person name="Kuo A."/>
            <person name="Thoen E."/>
            <person name="Andreopoulos B."/>
            <person name="Lu D."/>
            <person name="Skrede I."/>
            <person name="Drula E."/>
            <person name="Henrissat B."/>
            <person name="Morin E."/>
            <person name="Kohler A."/>
            <person name="Barry K."/>
            <person name="LaButti K."/>
            <person name="Morin E."/>
            <person name="Salamov A."/>
            <person name="Lipzen A."/>
            <person name="Mereny Z."/>
            <person name="Hegedus B."/>
            <person name="Baldrian P."/>
            <person name="Stursova M."/>
            <person name="Weitz H."/>
            <person name="Taylor A."/>
            <person name="Grigoriev I.V."/>
            <person name="Nagy L.G."/>
            <person name="Martin F."/>
            <person name="Kauserud H."/>
        </authorList>
    </citation>
    <scope>NUCLEOTIDE SEQUENCE</scope>
    <source>
        <strain evidence="3">CBHHK188m</strain>
    </source>
</reference>
<dbReference type="SUPFAM" id="SSF81901">
    <property type="entry name" value="HCP-like"/>
    <property type="match status" value="1"/>
</dbReference>
<feature type="compositionally biased region" description="Polar residues" evidence="1">
    <location>
        <begin position="9"/>
        <end position="19"/>
    </location>
</feature>
<gene>
    <name evidence="3" type="ORF">DFH07DRAFT_1013756</name>
</gene>
<protein>
    <submittedName>
        <fullName evidence="3">CHAT domain-containing protein</fullName>
    </submittedName>
</protein>
<comment type="caution">
    <text evidence="3">The sequence shown here is derived from an EMBL/GenBank/DDBJ whole genome shotgun (WGS) entry which is preliminary data.</text>
</comment>
<keyword evidence="4" id="KW-1185">Reference proteome</keyword>
<dbReference type="InterPro" id="IPR011990">
    <property type="entry name" value="TPR-like_helical_dom_sf"/>
</dbReference>
<accession>A0AAD7NLP6</accession>
<dbReference type="Pfam" id="PF12770">
    <property type="entry name" value="CHAT"/>
    <property type="match status" value="1"/>
</dbReference>
<organism evidence="3 4">
    <name type="scientific">Mycena maculata</name>
    <dbReference type="NCBI Taxonomy" id="230809"/>
    <lineage>
        <taxon>Eukaryota</taxon>
        <taxon>Fungi</taxon>
        <taxon>Dikarya</taxon>
        <taxon>Basidiomycota</taxon>
        <taxon>Agaricomycotina</taxon>
        <taxon>Agaricomycetes</taxon>
        <taxon>Agaricomycetidae</taxon>
        <taxon>Agaricales</taxon>
        <taxon>Marasmiineae</taxon>
        <taxon>Mycenaceae</taxon>
        <taxon>Mycena</taxon>
    </lineage>
</organism>
<dbReference type="EMBL" id="JARJLG010000033">
    <property type="protein sequence ID" value="KAJ7766418.1"/>
    <property type="molecule type" value="Genomic_DNA"/>
</dbReference>
<dbReference type="Gene3D" id="1.25.40.10">
    <property type="entry name" value="Tetratricopeptide repeat domain"/>
    <property type="match status" value="2"/>
</dbReference>
<dbReference type="PANTHER" id="PTHR19959:SF119">
    <property type="entry name" value="FUNGAL LIPASE-LIKE DOMAIN-CONTAINING PROTEIN"/>
    <property type="match status" value="1"/>
</dbReference>
<feature type="domain" description="CHAT" evidence="2">
    <location>
        <begin position="873"/>
        <end position="1144"/>
    </location>
</feature>